<name>W1XQZ5_9ZZZZ</name>
<protein>
    <submittedName>
        <fullName evidence="1">Sel1 repeat protein</fullName>
    </submittedName>
</protein>
<evidence type="ECO:0000313" key="1">
    <source>
        <dbReference type="EMBL" id="ETJ32561.1"/>
    </source>
</evidence>
<accession>W1XQZ5</accession>
<feature type="non-terminal residue" evidence="1">
    <location>
        <position position="1"/>
    </location>
</feature>
<dbReference type="AlphaFoldDB" id="W1XQZ5"/>
<reference evidence="1" key="1">
    <citation type="submission" date="2013-12" db="EMBL/GenBank/DDBJ databases">
        <title>A Varibaculum cambriense genome reconstructed from a premature infant gut community with otherwise low bacterial novelty that shifts toward anaerobic metabolism during the third week of life.</title>
        <authorList>
            <person name="Brown C.T."/>
            <person name="Sharon I."/>
            <person name="Thomas B.C."/>
            <person name="Castelle C.J."/>
            <person name="Morowitz M.J."/>
            <person name="Banfield J.F."/>
        </authorList>
    </citation>
    <scope>NUCLEOTIDE SEQUENCE</scope>
</reference>
<gene>
    <name evidence="1" type="ORF">Q604_UNBC12985G0001</name>
</gene>
<organism evidence="1">
    <name type="scientific">human gut metagenome</name>
    <dbReference type="NCBI Taxonomy" id="408170"/>
    <lineage>
        <taxon>unclassified sequences</taxon>
        <taxon>metagenomes</taxon>
        <taxon>organismal metagenomes</taxon>
    </lineage>
</organism>
<comment type="caution">
    <text evidence="1">The sequence shown here is derived from an EMBL/GenBank/DDBJ whole genome shotgun (WGS) entry which is preliminary data.</text>
</comment>
<proteinExistence type="predicted"/>
<sequence length="116" mass="13060">ALRSTIPYDPVKAIGLYRRAATKQFSDAGYTALQAAFGYIFHIGHLPLDWGLIADLTHMAATKDRFIFALPYIGYMRIHGLGVTKNIRFGVQSLTRVLDEEKRALEEEDRVTESTT</sequence>
<dbReference type="EMBL" id="AZMM01012985">
    <property type="protein sequence ID" value="ETJ32561.1"/>
    <property type="molecule type" value="Genomic_DNA"/>
</dbReference>
<feature type="non-terminal residue" evidence="1">
    <location>
        <position position="116"/>
    </location>
</feature>